<gene>
    <name evidence="1" type="ORF">SRA_06651</name>
</gene>
<evidence type="ECO:0000313" key="1">
    <source>
        <dbReference type="EMBL" id="EJN94194.1"/>
    </source>
</evidence>
<name>A0ABN0GV76_STRRT</name>
<proteinExistence type="predicted"/>
<protein>
    <submittedName>
        <fullName evidence="1">Uncharacterized protein</fullName>
    </submittedName>
</protein>
<reference evidence="1 2" key="1">
    <citation type="submission" date="2009-12" db="EMBL/GenBank/DDBJ databases">
        <authorList>
            <person name="Lefebure T."/>
            <person name="Cornejo O.E."/>
            <person name="Pavinski Bitar P.D."/>
            <person name="Lang P."/>
            <person name="Stanhope M.J."/>
        </authorList>
    </citation>
    <scope>NUCLEOTIDE SEQUENCE [LARGE SCALE GENOMIC DNA]</scope>
    <source>
        <strain evidence="1 2">FA-1</strain>
    </source>
</reference>
<keyword evidence="2" id="KW-1185">Reference proteome</keyword>
<evidence type="ECO:0000313" key="2">
    <source>
        <dbReference type="Proteomes" id="UP000007815"/>
    </source>
</evidence>
<dbReference type="Proteomes" id="UP000007815">
    <property type="component" value="Unassembled WGS sequence"/>
</dbReference>
<sequence length="41" mass="4648">MILTEQIVTIANNGFTRTRGGDPNVSDKTAYIYEFYPHTRG</sequence>
<comment type="caution">
    <text evidence="1">The sequence shown here is derived from an EMBL/GenBank/DDBJ whole genome shotgun (WGS) entry which is preliminary data.</text>
</comment>
<dbReference type="EMBL" id="AJTZ01000005">
    <property type="protein sequence ID" value="EJN94194.1"/>
    <property type="molecule type" value="Genomic_DNA"/>
</dbReference>
<accession>A0ABN0GV76</accession>
<organism evidence="1 2">
    <name type="scientific">Streptococcus ratti FA-1 = DSM 20564</name>
    <dbReference type="NCBI Taxonomy" id="699248"/>
    <lineage>
        <taxon>Bacteria</taxon>
        <taxon>Bacillati</taxon>
        <taxon>Bacillota</taxon>
        <taxon>Bacilli</taxon>
        <taxon>Lactobacillales</taxon>
        <taxon>Streptococcaceae</taxon>
        <taxon>Streptococcus</taxon>
    </lineage>
</organism>